<dbReference type="Pfam" id="PF24221">
    <property type="entry name" value="Fn3_nematode"/>
    <property type="match status" value="1"/>
</dbReference>
<organism evidence="2 3">
    <name type="scientific">Ascaris lumbricoides</name>
    <name type="common">Giant roundworm</name>
    <dbReference type="NCBI Taxonomy" id="6252"/>
    <lineage>
        <taxon>Eukaryota</taxon>
        <taxon>Metazoa</taxon>
        <taxon>Ecdysozoa</taxon>
        <taxon>Nematoda</taxon>
        <taxon>Chromadorea</taxon>
        <taxon>Rhabditida</taxon>
        <taxon>Spirurina</taxon>
        <taxon>Ascaridomorpha</taxon>
        <taxon>Ascaridoidea</taxon>
        <taxon>Ascarididae</taxon>
        <taxon>Ascaris</taxon>
    </lineage>
</organism>
<protein>
    <submittedName>
        <fullName evidence="3">Fibronectin type-III domain-containing protein</fullName>
    </submittedName>
</protein>
<name>A0A0M3IPW8_ASCLU</name>
<keyword evidence="2" id="KW-1185">Reference proteome</keyword>
<evidence type="ECO:0000259" key="1">
    <source>
        <dbReference type="Pfam" id="PF24221"/>
    </source>
</evidence>
<evidence type="ECO:0000313" key="3">
    <source>
        <dbReference type="WBParaSite" id="ALUE_0002079601-mRNA-1"/>
    </source>
</evidence>
<evidence type="ECO:0000313" key="2">
    <source>
        <dbReference type="Proteomes" id="UP000036681"/>
    </source>
</evidence>
<accession>A0A0M3IPW8</accession>
<reference evidence="3" key="1">
    <citation type="submission" date="2017-02" db="UniProtKB">
        <authorList>
            <consortium name="WormBaseParasite"/>
        </authorList>
    </citation>
    <scope>IDENTIFICATION</scope>
</reference>
<sequence>MKNISEVSPQCTDVIDVWGSNGNVTVMWAPPAEFGDPLYYHIRYGAAEMQGVPPFVSWTIASRREVKAAGDAKSLSMQLDEDTDYGIQICAVYNEQRKKPKFGVVGVTPFICTSCKTIPTESFGRCGECSKIEGPLLFQRRCHPKGGVGCASASSALNESEIASASTLDDINIARDISNELEILSVSTTPLQIQRTGNENISIIESAAPTILHSKIVSVLFLFQIVPLRANRANLQSSNLFYFKAKFSPNRSLHGHGPNVTTTTALPVVTSTTSILSQSPSKSTHGTSPAEATAIARTISSSQRHHVETTAAAGLKSTVATAVSKVAEIVSFHRATLPSQVFSTSSTELPTMKLHAYSTTDTLAEIQTQKERKNGDTYRITTPKSQNFNENVEKQTSMVMATPEPRASTIPTPVAAKTDKIRKPSSDDNMCTLLNGVQCQFGCDSHEKYDLLPLSVLKRKTKSLSPQLTEEVTDLSLSASRASFIKRCECPQHTHVIAFNGACVERTTKTTPSMCLAKRDVNATWDARLRVLHIYSEEVFNEVKEKKSIDKVYVEFGQVREAKMAIGRPSQNVHLNGYIFDSSIGQRNRMIVRKDVRFIANVKKAVLLIFCIC</sequence>
<dbReference type="AlphaFoldDB" id="A0A0M3IPW8"/>
<proteinExistence type="predicted"/>
<dbReference type="InterPro" id="IPR057131">
    <property type="entry name" value="Fn3_nem"/>
</dbReference>
<feature type="domain" description="Fibronectin type-III" evidence="1">
    <location>
        <begin position="6"/>
        <end position="132"/>
    </location>
</feature>
<dbReference type="Proteomes" id="UP000036681">
    <property type="component" value="Unplaced"/>
</dbReference>
<dbReference type="WBParaSite" id="ALUE_0002079601-mRNA-1">
    <property type="protein sequence ID" value="ALUE_0002079601-mRNA-1"/>
    <property type="gene ID" value="ALUE_0002079601"/>
</dbReference>